<evidence type="ECO:0008006" key="3">
    <source>
        <dbReference type="Google" id="ProtNLM"/>
    </source>
</evidence>
<name>A0A239PY04_9PROT</name>
<accession>A0A239PY04</accession>
<gene>
    <name evidence="1" type="ORF">SAMN06297382_2238</name>
</gene>
<dbReference type="InterPro" id="IPR008962">
    <property type="entry name" value="PapD-like_sf"/>
</dbReference>
<keyword evidence="2" id="KW-1185">Reference proteome</keyword>
<dbReference type="SUPFAM" id="SSF49354">
    <property type="entry name" value="PapD-like"/>
    <property type="match status" value="1"/>
</dbReference>
<dbReference type="Proteomes" id="UP000198346">
    <property type="component" value="Unassembled WGS sequence"/>
</dbReference>
<dbReference type="EMBL" id="FZQA01000005">
    <property type="protein sequence ID" value="SNT74547.1"/>
    <property type="molecule type" value="Genomic_DNA"/>
</dbReference>
<evidence type="ECO:0000313" key="1">
    <source>
        <dbReference type="EMBL" id="SNT74547.1"/>
    </source>
</evidence>
<reference evidence="1 2" key="1">
    <citation type="submission" date="2017-07" db="EMBL/GenBank/DDBJ databases">
        <authorList>
            <person name="Sun Z.S."/>
            <person name="Albrecht U."/>
            <person name="Echele G."/>
            <person name="Lee C.C."/>
        </authorList>
    </citation>
    <scope>NUCLEOTIDE SEQUENCE [LARGE SCALE GENOMIC DNA]</scope>
    <source>
        <strain evidence="1 2">CGMCC 1.12710</strain>
    </source>
</reference>
<sequence>MAAGLALFWDGAGAEITLTPLRQVVTAEAPVATYRVSNPSERVVEGRVDWLDLAATETAFAPASDAMRPGLSAAPYLEVSPAFFRLEPGAATTVRVSLRKGARPPAGERRSHLLIQTEAARTPLRKAGSGLELDIGLGVSTPVILRTGQGQARAAIGETRLLRDANGLLELETTLVPEGEFSAYGAIVLAFAEAGAPASVIAEADNIAAYLDAGKRRVTIPLGARRLPAGVLEIRYEGRAEYQGRLFDRRAFNIAPPE</sequence>
<dbReference type="RefSeq" id="WP_089412696.1">
    <property type="nucleotide sequence ID" value="NZ_FZQA01000005.1"/>
</dbReference>
<dbReference type="AlphaFoldDB" id="A0A239PY04"/>
<evidence type="ECO:0000313" key="2">
    <source>
        <dbReference type="Proteomes" id="UP000198346"/>
    </source>
</evidence>
<protein>
    <recommendedName>
        <fullName evidence="3">Pili and flagellar-assembly chaperone, PapD N-terminal domain</fullName>
    </recommendedName>
</protein>
<proteinExistence type="predicted"/>
<organism evidence="1 2">
    <name type="scientific">Amphiplicatus metriothermophilus</name>
    <dbReference type="NCBI Taxonomy" id="1519374"/>
    <lineage>
        <taxon>Bacteria</taxon>
        <taxon>Pseudomonadati</taxon>
        <taxon>Pseudomonadota</taxon>
        <taxon>Alphaproteobacteria</taxon>
        <taxon>Parvularculales</taxon>
        <taxon>Parvularculaceae</taxon>
        <taxon>Amphiplicatus</taxon>
    </lineage>
</organism>
<dbReference type="OrthoDB" id="6658153at2"/>